<dbReference type="Proteomes" id="UP000018442">
    <property type="component" value="Unassembled WGS sequence"/>
</dbReference>
<evidence type="ECO:0008006" key="3">
    <source>
        <dbReference type="Google" id="ProtNLM"/>
    </source>
</evidence>
<gene>
    <name evidence="1" type="ORF">HMPREF0026_02976</name>
</gene>
<accession>D0SR66</accession>
<dbReference type="HOGENOM" id="CLU_073820_9_1_6"/>
<protein>
    <recommendedName>
        <fullName evidence="3">Transposase Helix-turn-helix domain-containing protein</fullName>
    </recommendedName>
</protein>
<reference evidence="2" key="1">
    <citation type="journal article" date="2012" name="PLoS ONE">
        <title>The success of Acinetobacter species; genetic, metabolic and virulence attributes.</title>
        <authorList>
            <person name="Peleg A.Y."/>
            <person name="de Breij A."/>
            <person name="Adams M.D."/>
            <person name="Cerqueira G.M."/>
            <person name="Mocali S."/>
            <person name="Galardini M."/>
            <person name="Nibbering P.H."/>
            <person name="Earl A.M."/>
            <person name="Ward D.V."/>
            <person name="Paterson D.L."/>
            <person name="Seifert H."/>
            <person name="Dijkshoorn L."/>
        </authorList>
    </citation>
    <scope>NUCLEOTIDE SEQUENCE [LARGE SCALE GENOMIC DNA]</scope>
    <source>
        <strain evidence="2">SH205</strain>
    </source>
</reference>
<dbReference type="AlphaFoldDB" id="D0SR66"/>
<name>D0SR66_ACIJU</name>
<organism evidence="1 2">
    <name type="scientific">Acinetobacter junii SH205</name>
    <dbReference type="NCBI Taxonomy" id="575587"/>
    <lineage>
        <taxon>Bacteria</taxon>
        <taxon>Pseudomonadati</taxon>
        <taxon>Pseudomonadota</taxon>
        <taxon>Gammaproteobacteria</taxon>
        <taxon>Moraxellales</taxon>
        <taxon>Moraxellaceae</taxon>
        <taxon>Acinetobacter</taxon>
    </lineage>
</organism>
<sequence>MRYENLSRYTNTEFKRLVGVTRELFDLMVDILALAEQQKKKSGRPHSLSLADQLLLTLNYLRCYKRGGPTCLNN</sequence>
<evidence type="ECO:0000313" key="1">
    <source>
        <dbReference type="EMBL" id="EEY91681.1"/>
    </source>
</evidence>
<dbReference type="EMBL" id="GG705016">
    <property type="protein sequence ID" value="EEY91681.1"/>
    <property type="molecule type" value="Genomic_DNA"/>
</dbReference>
<evidence type="ECO:0000313" key="2">
    <source>
        <dbReference type="Proteomes" id="UP000018442"/>
    </source>
</evidence>
<proteinExistence type="predicted"/>